<feature type="domain" description="GGDEF" evidence="4">
    <location>
        <begin position="144"/>
        <end position="279"/>
    </location>
</feature>
<sequence length="279" mass="31780">MADIYERSGDFKQALTFYKAYSETGKAYLFAIRHNELFYLQERFDEEVHEKEIALLKSENALATATLAEKKAGVNMLRLTSGFILLLLYLLYRRYMAVNNDKSVLEQSNEKLVTELVADPLTNLGNRRFLAQWRNALKRHDYPQGLAVVVVDIDHFKHINDRLGHHIGDEVLVGIANRLKTLVRKHDLIVRWGGEEFILILACNEQNSERCLQRICEQVAGAPFALSCGEQHVTISMGAKFVSHAGELMDNWDEILIEADKALYQVKTSGRNGYHLADA</sequence>
<dbReference type="InterPro" id="IPR043128">
    <property type="entry name" value="Rev_trsase/Diguanyl_cyclase"/>
</dbReference>
<evidence type="ECO:0000259" key="4">
    <source>
        <dbReference type="PROSITE" id="PS50887"/>
    </source>
</evidence>
<comment type="catalytic activity">
    <reaction evidence="3">
        <text>2 GTP = 3',3'-c-di-GMP + 2 diphosphate</text>
        <dbReference type="Rhea" id="RHEA:24898"/>
        <dbReference type="ChEBI" id="CHEBI:33019"/>
        <dbReference type="ChEBI" id="CHEBI:37565"/>
        <dbReference type="ChEBI" id="CHEBI:58805"/>
        <dbReference type="EC" id="2.7.7.65"/>
    </reaction>
</comment>
<evidence type="ECO:0000256" key="2">
    <source>
        <dbReference type="ARBA" id="ARBA00012528"/>
    </source>
</evidence>
<comment type="caution">
    <text evidence="5">The sequence shown here is derived from an EMBL/GenBank/DDBJ whole genome shotgun (WGS) entry which is preliminary data.</text>
</comment>
<dbReference type="GO" id="GO:0052621">
    <property type="term" value="F:diguanylate cyclase activity"/>
    <property type="evidence" value="ECO:0007669"/>
    <property type="project" value="UniProtKB-EC"/>
</dbReference>
<dbReference type="PANTHER" id="PTHR45138">
    <property type="entry name" value="REGULATORY COMPONENTS OF SENSORY TRANSDUCTION SYSTEM"/>
    <property type="match status" value="1"/>
</dbReference>
<gene>
    <name evidence="5" type="ORF">JCM19237_2803</name>
</gene>
<comment type="cofactor">
    <cofactor evidence="1">
        <name>Mg(2+)</name>
        <dbReference type="ChEBI" id="CHEBI:18420"/>
    </cofactor>
</comment>
<dbReference type="Gene3D" id="3.30.70.270">
    <property type="match status" value="1"/>
</dbReference>
<evidence type="ECO:0000313" key="5">
    <source>
        <dbReference type="EMBL" id="GAL06706.1"/>
    </source>
</evidence>
<evidence type="ECO:0000256" key="1">
    <source>
        <dbReference type="ARBA" id="ARBA00001946"/>
    </source>
</evidence>
<dbReference type="InterPro" id="IPR000160">
    <property type="entry name" value="GGDEF_dom"/>
</dbReference>
<dbReference type="InterPro" id="IPR029787">
    <property type="entry name" value="Nucleotide_cyclase"/>
</dbReference>
<dbReference type="EMBL" id="BBMN01000012">
    <property type="protein sequence ID" value="GAL06706.1"/>
    <property type="molecule type" value="Genomic_DNA"/>
</dbReference>
<dbReference type="PANTHER" id="PTHR45138:SF9">
    <property type="entry name" value="DIGUANYLATE CYCLASE DGCM-RELATED"/>
    <property type="match status" value="1"/>
</dbReference>
<dbReference type="FunFam" id="3.30.70.270:FF:000001">
    <property type="entry name" value="Diguanylate cyclase domain protein"/>
    <property type="match status" value="1"/>
</dbReference>
<dbReference type="EC" id="2.7.7.65" evidence="2"/>
<organism evidence="5 6">
    <name type="scientific">Photobacterium aphoticum</name>
    <dbReference type="NCBI Taxonomy" id="754436"/>
    <lineage>
        <taxon>Bacteria</taxon>
        <taxon>Pseudomonadati</taxon>
        <taxon>Pseudomonadota</taxon>
        <taxon>Gammaproteobacteria</taxon>
        <taxon>Vibrionales</taxon>
        <taxon>Vibrionaceae</taxon>
        <taxon>Photobacterium</taxon>
    </lineage>
</organism>
<dbReference type="Pfam" id="PF00990">
    <property type="entry name" value="GGDEF"/>
    <property type="match status" value="1"/>
</dbReference>
<dbReference type="NCBIfam" id="TIGR00254">
    <property type="entry name" value="GGDEF"/>
    <property type="match status" value="1"/>
</dbReference>
<dbReference type="AlphaFoldDB" id="A0A090QUX0"/>
<name>A0A090QUX0_9GAMM</name>
<reference evidence="5 6" key="1">
    <citation type="journal article" date="2014" name="Genome Announc.">
        <title>Draft Genome Sequences of Two Vibrionaceae Species, Vibrio ponticus C121 and Photobacterium aphoticum C119, Isolated as Coral Reef Microbiota.</title>
        <authorList>
            <person name="Al-saari N."/>
            <person name="Meirelles P.M."/>
            <person name="Mino S."/>
            <person name="Suda W."/>
            <person name="Oshima K."/>
            <person name="Hattori M."/>
            <person name="Ohkuma M."/>
            <person name="Thompson F.L."/>
            <person name="Gomez-Gil B."/>
            <person name="Sawabe T."/>
            <person name="Sawabe T."/>
        </authorList>
    </citation>
    <scope>NUCLEOTIDE SEQUENCE [LARGE SCALE GENOMIC DNA]</scope>
    <source>
        <strain evidence="5 6">JCM 19237</strain>
    </source>
</reference>
<dbReference type="SUPFAM" id="SSF55073">
    <property type="entry name" value="Nucleotide cyclase"/>
    <property type="match status" value="1"/>
</dbReference>
<evidence type="ECO:0000313" key="6">
    <source>
        <dbReference type="Proteomes" id="UP000029227"/>
    </source>
</evidence>
<proteinExistence type="predicted"/>
<protein>
    <recommendedName>
        <fullName evidence="2">diguanylate cyclase</fullName>
        <ecNumber evidence="2">2.7.7.65</ecNumber>
    </recommendedName>
</protein>
<dbReference type="Proteomes" id="UP000029227">
    <property type="component" value="Unassembled WGS sequence"/>
</dbReference>
<dbReference type="CDD" id="cd01949">
    <property type="entry name" value="GGDEF"/>
    <property type="match status" value="1"/>
</dbReference>
<accession>A0A090QUX0</accession>
<dbReference type="PROSITE" id="PS50887">
    <property type="entry name" value="GGDEF"/>
    <property type="match status" value="1"/>
</dbReference>
<dbReference type="STRING" id="754436.JCM19237_2803"/>
<evidence type="ECO:0000256" key="3">
    <source>
        <dbReference type="ARBA" id="ARBA00034247"/>
    </source>
</evidence>
<dbReference type="InterPro" id="IPR050469">
    <property type="entry name" value="Diguanylate_Cyclase"/>
</dbReference>
<dbReference type="SMART" id="SM00267">
    <property type="entry name" value="GGDEF"/>
    <property type="match status" value="1"/>
</dbReference>
<dbReference type="eggNOG" id="COG2199">
    <property type="taxonomic scope" value="Bacteria"/>
</dbReference>